<reference evidence="2" key="1">
    <citation type="submission" date="2013-11" db="EMBL/GenBank/DDBJ databases">
        <title>The Genome Sequence of Phytophthora parasitica CJ02B3.</title>
        <authorList>
            <consortium name="The Broad Institute Genomics Platform"/>
            <person name="Russ C."/>
            <person name="Tyler B."/>
            <person name="Panabieres F."/>
            <person name="Shan W."/>
            <person name="Tripathy S."/>
            <person name="Grunwald N."/>
            <person name="Machado M."/>
            <person name="Johnson C.S."/>
            <person name="Arredondo F."/>
            <person name="Hong C."/>
            <person name="Coffey M."/>
            <person name="Young S.K."/>
            <person name="Zeng Q."/>
            <person name="Gargeya S."/>
            <person name="Fitzgerald M."/>
            <person name="Abouelleil A."/>
            <person name="Alvarado L."/>
            <person name="Chapman S.B."/>
            <person name="Gainer-Dewar J."/>
            <person name="Goldberg J."/>
            <person name="Griggs A."/>
            <person name="Gujja S."/>
            <person name="Hansen M."/>
            <person name="Howarth C."/>
            <person name="Imamovic A."/>
            <person name="Ireland A."/>
            <person name="Larimer J."/>
            <person name="McCowan C."/>
            <person name="Murphy C."/>
            <person name="Pearson M."/>
            <person name="Poon T.W."/>
            <person name="Priest M."/>
            <person name="Roberts A."/>
            <person name="Saif S."/>
            <person name="Shea T."/>
            <person name="Sykes S."/>
            <person name="Wortman J."/>
            <person name="Nusbaum C."/>
            <person name="Birren B."/>
        </authorList>
    </citation>
    <scope>NUCLEOTIDE SEQUENCE [LARGE SCALE GENOMIC DNA]</scope>
    <source>
        <strain evidence="2">CJ02B3</strain>
    </source>
</reference>
<sequence>MLAVLLLSTAALINSSSSTKHQRTEDLLYVVMVGLLELHRHM</sequence>
<evidence type="ECO:0000313" key="2">
    <source>
        <dbReference type="EMBL" id="ETK95369.1"/>
    </source>
</evidence>
<dbReference type="EMBL" id="KI684331">
    <property type="protein sequence ID" value="ETK95369.1"/>
    <property type="molecule type" value="Genomic_DNA"/>
</dbReference>
<keyword evidence="1" id="KW-0732">Signal</keyword>
<accession>W2HJR4</accession>
<dbReference type="AlphaFoldDB" id="W2HJR4"/>
<evidence type="ECO:0000256" key="1">
    <source>
        <dbReference type="SAM" id="SignalP"/>
    </source>
</evidence>
<organism evidence="2">
    <name type="scientific">Phytophthora nicotianae</name>
    <name type="common">Potato buckeye rot agent</name>
    <name type="synonym">Phytophthora parasitica</name>
    <dbReference type="NCBI Taxonomy" id="4792"/>
    <lineage>
        <taxon>Eukaryota</taxon>
        <taxon>Sar</taxon>
        <taxon>Stramenopiles</taxon>
        <taxon>Oomycota</taxon>
        <taxon>Peronosporomycetes</taxon>
        <taxon>Peronosporales</taxon>
        <taxon>Peronosporaceae</taxon>
        <taxon>Phytophthora</taxon>
    </lineage>
</organism>
<gene>
    <name evidence="2" type="ORF">L915_01694</name>
</gene>
<name>W2HJR4_PHYNI</name>
<protein>
    <submittedName>
        <fullName evidence="2">Uncharacterized protein</fullName>
    </submittedName>
</protein>
<feature type="chain" id="PRO_5004816619" evidence="1">
    <location>
        <begin position="19"/>
        <end position="42"/>
    </location>
</feature>
<feature type="signal peptide" evidence="1">
    <location>
        <begin position="1"/>
        <end position="18"/>
    </location>
</feature>
<dbReference type="Proteomes" id="UP000053236">
    <property type="component" value="Unassembled WGS sequence"/>
</dbReference>
<proteinExistence type="predicted"/>